<proteinExistence type="predicted"/>
<dbReference type="AlphaFoldDB" id="A0A518RGW7"/>
<evidence type="ECO:0000313" key="1">
    <source>
        <dbReference type="EMBL" id="QDX26695.1"/>
    </source>
</evidence>
<accession>A0A518RGW7</accession>
<dbReference type="RefSeq" id="WP_145847568.1">
    <property type="nucleotide sequence ID" value="NZ_CP042239.1"/>
</dbReference>
<dbReference type="Proteomes" id="UP000318055">
    <property type="component" value="Chromosome"/>
</dbReference>
<dbReference type="OrthoDB" id="8853368at2"/>
<gene>
    <name evidence="1" type="ORF">FPZ54_12195</name>
</gene>
<dbReference type="InterPro" id="IPR013433">
    <property type="entry name" value="PHA_gran_rgn"/>
</dbReference>
<organism evidence="1 2">
    <name type="scientific">Sphingomonas suaedae</name>
    <dbReference type="NCBI Taxonomy" id="2599297"/>
    <lineage>
        <taxon>Bacteria</taxon>
        <taxon>Pseudomonadati</taxon>
        <taxon>Pseudomonadota</taxon>
        <taxon>Alphaproteobacteria</taxon>
        <taxon>Sphingomonadales</taxon>
        <taxon>Sphingomonadaceae</taxon>
        <taxon>Sphingomonas</taxon>
    </lineage>
</organism>
<dbReference type="Pfam" id="PF09650">
    <property type="entry name" value="PHA_gran_rgn"/>
    <property type="match status" value="1"/>
</dbReference>
<dbReference type="KEGG" id="ssua:FPZ54_12195"/>
<evidence type="ECO:0008006" key="3">
    <source>
        <dbReference type="Google" id="ProtNLM"/>
    </source>
</evidence>
<sequence>MTEPVIVDIPHKLGRETARARIAGGVGKIGSMFPGGGSVEERWEGDTLHFTVTAMGQSVASRLEVHDRHVHAEVDLPPMLALFAGKIREKLQREAPKLLE</sequence>
<protein>
    <recommendedName>
        <fullName evidence="3">Polyhydroxyalkanoic acid system protein</fullName>
    </recommendedName>
</protein>
<reference evidence="1 2" key="1">
    <citation type="submission" date="2019-07" db="EMBL/GenBank/DDBJ databases">
        <title>Sphingomonas alkalisoli sp. nov., isolated from rhizosphere soil of Suaedae salsa.</title>
        <authorList>
            <person name="Zhang H."/>
            <person name="Xu L."/>
            <person name="Zhang J.-X."/>
            <person name="Sun J.-Q."/>
        </authorList>
    </citation>
    <scope>NUCLEOTIDE SEQUENCE [LARGE SCALE GENOMIC DNA]</scope>
    <source>
        <strain evidence="1 2">XS-10</strain>
    </source>
</reference>
<keyword evidence="2" id="KW-1185">Reference proteome</keyword>
<evidence type="ECO:0000313" key="2">
    <source>
        <dbReference type="Proteomes" id="UP000318055"/>
    </source>
</evidence>
<dbReference type="EMBL" id="CP042239">
    <property type="protein sequence ID" value="QDX26695.1"/>
    <property type="molecule type" value="Genomic_DNA"/>
</dbReference>
<name>A0A518RGW7_9SPHN</name>